<dbReference type="HOGENOM" id="CLU_227979_0_0_1"/>
<feature type="compositionally biased region" description="Polar residues" evidence="14">
    <location>
        <begin position="1219"/>
        <end position="1245"/>
    </location>
</feature>
<dbReference type="InterPro" id="IPR001202">
    <property type="entry name" value="WW_dom"/>
</dbReference>
<feature type="region of interest" description="Disordered" evidence="14">
    <location>
        <begin position="1216"/>
        <end position="1245"/>
    </location>
</feature>
<dbReference type="InterPro" id="IPR015154">
    <property type="entry name" value="EF-hand_dom_typ2"/>
</dbReference>
<dbReference type="InterPro" id="IPR043145">
    <property type="entry name" value="Znf_ZZ_sf"/>
</dbReference>
<feature type="coiled-coil region" evidence="13">
    <location>
        <begin position="996"/>
        <end position="1053"/>
    </location>
</feature>
<feature type="coiled-coil region" evidence="13">
    <location>
        <begin position="474"/>
        <end position="511"/>
    </location>
</feature>
<evidence type="ECO:0000256" key="14">
    <source>
        <dbReference type="SAM" id="MobiDB-lite"/>
    </source>
</evidence>
<feature type="region of interest" description="Disordered" evidence="14">
    <location>
        <begin position="2309"/>
        <end position="2331"/>
    </location>
</feature>
<evidence type="ECO:0000256" key="13">
    <source>
        <dbReference type="SAM" id="Coils"/>
    </source>
</evidence>
<dbReference type="GO" id="GO:0042383">
    <property type="term" value="C:sarcolemma"/>
    <property type="evidence" value="ECO:0007669"/>
    <property type="project" value="UniProtKB-SubCell"/>
</dbReference>
<keyword evidence="7" id="KW-0862">Zinc</keyword>
<dbReference type="CDD" id="cd16242">
    <property type="entry name" value="EFh_DMD_like"/>
    <property type="match status" value="1"/>
</dbReference>
<evidence type="ECO:0000259" key="15">
    <source>
        <dbReference type="PROSITE" id="PS50020"/>
    </source>
</evidence>
<keyword evidence="6 12" id="KW-0863">Zinc-finger</keyword>
<keyword evidence="11" id="KW-0206">Cytoskeleton</keyword>
<dbReference type="SUPFAM" id="SSF47473">
    <property type="entry name" value="EF-hand"/>
    <property type="match status" value="2"/>
</dbReference>
<feature type="coiled-coil region" evidence="13">
    <location>
        <begin position="1655"/>
        <end position="1682"/>
    </location>
</feature>
<dbReference type="GO" id="GO:0005856">
    <property type="term" value="C:cytoskeleton"/>
    <property type="evidence" value="ECO:0007669"/>
    <property type="project" value="UniProtKB-SubCell"/>
</dbReference>
<evidence type="ECO:0000256" key="9">
    <source>
        <dbReference type="ARBA" id="ARBA00023136"/>
    </source>
</evidence>
<evidence type="ECO:0000256" key="11">
    <source>
        <dbReference type="ARBA" id="ARBA00023212"/>
    </source>
</evidence>
<feature type="coiled-coil region" evidence="13">
    <location>
        <begin position="539"/>
        <end position="573"/>
    </location>
</feature>
<dbReference type="InterPro" id="IPR036020">
    <property type="entry name" value="WW_dom_sf"/>
</dbReference>
<feature type="coiled-coil region" evidence="13">
    <location>
        <begin position="2398"/>
        <end position="2425"/>
    </location>
</feature>
<keyword evidence="18" id="KW-1185">Reference proteome</keyword>
<evidence type="ECO:0000256" key="3">
    <source>
        <dbReference type="ARBA" id="ARBA00022475"/>
    </source>
</evidence>
<keyword evidence="13" id="KW-0175">Coiled coil</keyword>
<dbReference type="PROSITE" id="PS50020">
    <property type="entry name" value="WW_DOMAIN_2"/>
    <property type="match status" value="1"/>
</dbReference>
<evidence type="ECO:0000256" key="12">
    <source>
        <dbReference type="PROSITE-ProRule" id="PRU00228"/>
    </source>
</evidence>
<keyword evidence="10" id="KW-0009">Actin-binding</keyword>
<keyword evidence="3" id="KW-1003">Cell membrane</keyword>
<feature type="coiled-coil region" evidence="13">
    <location>
        <begin position="359"/>
        <end position="386"/>
    </location>
</feature>
<dbReference type="InterPro" id="IPR018159">
    <property type="entry name" value="Spectrin/alpha-actinin"/>
</dbReference>
<dbReference type="GO" id="GO:0003779">
    <property type="term" value="F:actin binding"/>
    <property type="evidence" value="ECO:0007669"/>
    <property type="project" value="UniProtKB-KW"/>
</dbReference>
<dbReference type="Gene3D" id="2.20.70.10">
    <property type="match status" value="1"/>
</dbReference>
<evidence type="ECO:0000313" key="18">
    <source>
        <dbReference type="Proteomes" id="UP000015104"/>
    </source>
</evidence>
<dbReference type="Gene3D" id="1.20.58.60">
    <property type="match status" value="7"/>
</dbReference>
<dbReference type="Pfam" id="PF09068">
    <property type="entry name" value="EF-hand_2"/>
    <property type="match status" value="1"/>
</dbReference>
<dbReference type="SUPFAM" id="SSF51045">
    <property type="entry name" value="WW domain"/>
    <property type="match status" value="1"/>
</dbReference>
<evidence type="ECO:0000313" key="17">
    <source>
        <dbReference type="EnsemblMetazoa" id="tetur05g08540.1"/>
    </source>
</evidence>
<feature type="region of interest" description="Disordered" evidence="14">
    <location>
        <begin position="135"/>
        <end position="189"/>
    </location>
</feature>
<dbReference type="CDD" id="cd02334">
    <property type="entry name" value="ZZ_dystrophin"/>
    <property type="match status" value="1"/>
</dbReference>
<keyword evidence="4" id="KW-0963">Cytoplasm</keyword>
<feature type="coiled-coil region" evidence="13">
    <location>
        <begin position="716"/>
        <end position="782"/>
    </location>
</feature>
<feature type="coiled-coil region" evidence="13">
    <location>
        <begin position="1120"/>
        <end position="1165"/>
    </location>
</feature>
<dbReference type="PROSITE" id="PS01357">
    <property type="entry name" value="ZF_ZZ_1"/>
    <property type="match status" value="1"/>
</dbReference>
<accession>T1K642</accession>
<sequence>MNYRTNYERTEILEEIVNEWEKFEEGDKKFNHWRAKLDRRLREMEEAAADMHIGSSFVGELVKRLERMEAEMDRQRSLYVKLGENASQLMDKVGRESAAGSVIAKKMETLKEVWDATVQRMGTLSHVVTKINEASLDELSTDDTGEESMTEGNEQEQVEGKSHHLQQQQQKQKTTPTTSNMSSSSSKKRRLDSWLIQEWQKALDVFTTWLSSVEEVLCVEDENESCSTSWDQMPLDEQQIILEDTESDLELRKQEFDSLVTQGNEFVEDLDKYGEDGSRIHEIVEGISERWCEVNRTLRSRKLRHKALVRLDQMVSETDAMSRALESAKKFVETTDTSDKSPDVLKKIDKNCKLRLNALSTKEDKVSKLRKELEDLKQTLPTATKEPSYQTIVNFFDFREDVYGQLCDLDKKVSEGLDNIKISDELPSETVQDLPSNENGAPSEVYDSVKSLHQWLSRLKETKFSAKSEVFFDLMQNKNQLEQYYRLRKELDNEGKNLKVLQETCKDILKEGLKDDWVTDMKDKLHSSQEIWDFCHNELENKVKKLSRLESSLTSFQEEISTLEEEIMQLNSFLDALCPAMGDVQTIESDVEQCNKVLNDIEGTLESNCSEIVLKGQEMIAEFGVDTDADSDKDNDNDKNATQRFEERLDKLKEKCSTVRIKAFDKKLELETALIQSKNVCKAFEKLERDFESLSFETDEVRHSVVEDYQKNFKSGRSLQDKIRKSLQDANKLQRQLNSLAPSPQPTTESLEEMKNKTKTIKESLQTLVENIEEYLTTLKQNHSKFGEFTRLIMMEKDWLDKLDRKLKRSPQTDADAEEISGNMDDLETYLRHRPANRSERIHKLANELITVGFFSDSVEAEIAKVDQRWKNLQHQAQQRLQDLEASIKDAQQCDSQILKVQRWIQDVDYLLQQRFDDDILAEDMPDEVEKLDNEFKSNKEILDKLTESIENYRSQERLEAASRLGEQLAILKTQYEELVMKFKRYQNPTDFETRLNKLSKTLNELMDSLIDLKVTSHEFEELDDCLKVIKEIDNLREEIDKVKKQAKLALDCSDEPDELRRKVDELEEIYDNLHRMAIERKDEMENAMETSKTVMNLMVDLKTWLNHQEDPSSVDPFELSRKKENLKDLNEKVQSLYSIVINGDNKLKENIETIQSDFEILEEKMSRKTRSVDKIKDDHEKFDVLQVKKQSETMKSSGSISKHMQLGHQRSIDLSEGIDSNQSSPKSTTSRKGSLSRTVPTNASLPSDSKTVKLLNFFTLLELENMHQELRNIQTYLDTSELLNKGDFMEYRQQSGALKKIQNTMDSLKPKINKMVLRESFMKRHRRWWFAKETRIQYKDACTQINTFLEMAEKTLSSSRLPTGELNIEVAKKEDEPLRKAFNEHVPFYGTFQVMIKKIMADVPYGVTLKEEISIIDERWKAIARELAWRKERLHNENKNMNILSYWNQLEAWIEKVNTTLEKLNGKIGSFEMANILQNEVKFLEQELQTQWLNMMTIQLAPTVIIEKDVDSMEKNFFKLIVDLPEARISLDKYLTSFKVVARMLDEEIEWTSRHVEEEIDTEKPIPDANTHETNYEKLIVMLQEIESDANKFGHKPPSFLKEKMDCLKAKREMLQKKMRLNAEPSSREWFTWLDSQVDYICEVFRDCNDEIILDKLKKIVDRIEKQIDDYFDESNELDQENLYDEVNPEMEIMNKNLPNCQWNTLKEKTIALQIRLEANSGDELNQLLLSLRESIEWVTKKRTEFNSFGDIESDLVSLSKHQEDLTDLRLSLEKESPIIKTALMSGRSYLSKKDPQALNEHRGPHEVKKTARNIHYEVEKLNEKWSELLKLTDGRQRRLDDIMRKMISLQSQMDELSVKLNIAEMTSSKWIPINEIAVDQLHDALTELQIFKDNIYTLQMFVDQMNGSATRISGSQILLSDLVLNRLEELNARWKLIQISIEERRKNIEQTVIDHNSAQQRFLNAGVEQPWERAVAFNKVPYYINHATETTHWDHPKMTEIINNLNEFSEVKFAAYRTAMKLRSIQRHLCLDLIHLTSLIKIFDECGLNGLNDKLMNVPEIIACLRSIFEAAASGDQAIVINVPLSIDLCLNWLLNLYDTTNRTGFIRILSLKVGLVTLCKGVLEEKYKFMFRLIADDQGLVDERSLGILLHDLIQIPRLLGEVNFFGGTNVEVSVRSCFELVNRKSDVDSDNFLEWLNREPQSIVWLPVLHRLAAAEKAKHQSKCNVCKQFPIIGFRYKCLLCFNFDICQICFFSGRTTKNHKIIHPMQEYCLATSSGQDIKDFTRIIRNKFKSKRLKRHPKYGYLPVQTTENDDNETPVTPASHTLQHPDSLEMHSKLEMYASRLAEVELDNSPDRNFDSYDELIDENQPNAQFSQDFGGNLLSPGQIIATDQRIELESIINGLEQENRQLQAEYERLKGNKSKQINGKGSSNVHSDSHLYSTIGSLTRGGDILTVKAEMDPYASLISSQEDNLANEADQTTSKLEAKRIFLEERNKCLEATLKRLRQLLNKFPEPTSLSNTLRSTHSDYTNQKISTGRLQHSTNNSISSLRVNGSSGSHHFLDNYQTNLDNPDQTR</sequence>
<feature type="compositionally biased region" description="Acidic residues" evidence="14">
    <location>
        <begin position="135"/>
        <end position="157"/>
    </location>
</feature>
<feature type="compositionally biased region" description="Polar residues" evidence="14">
    <location>
        <begin position="2521"/>
        <end position="2581"/>
    </location>
</feature>
<feature type="domain" description="WW" evidence="15">
    <location>
        <begin position="1967"/>
        <end position="2000"/>
    </location>
</feature>
<evidence type="ECO:0000256" key="10">
    <source>
        <dbReference type="ARBA" id="ARBA00023203"/>
    </source>
</evidence>
<dbReference type="GO" id="GO:0099536">
    <property type="term" value="P:synaptic signaling"/>
    <property type="evidence" value="ECO:0007669"/>
    <property type="project" value="TreeGrafter"/>
</dbReference>
<dbReference type="CDD" id="cd00176">
    <property type="entry name" value="SPEC"/>
    <property type="match status" value="2"/>
</dbReference>
<evidence type="ECO:0000256" key="4">
    <source>
        <dbReference type="ARBA" id="ARBA00022490"/>
    </source>
</evidence>
<reference evidence="17" key="2">
    <citation type="submission" date="2015-06" db="UniProtKB">
        <authorList>
            <consortium name="EnsemblMetazoa"/>
        </authorList>
    </citation>
    <scope>IDENTIFICATION</scope>
</reference>
<organism evidence="17 18">
    <name type="scientific">Tetranychus urticae</name>
    <name type="common">Two-spotted spider mite</name>
    <dbReference type="NCBI Taxonomy" id="32264"/>
    <lineage>
        <taxon>Eukaryota</taxon>
        <taxon>Metazoa</taxon>
        <taxon>Ecdysozoa</taxon>
        <taxon>Arthropoda</taxon>
        <taxon>Chelicerata</taxon>
        <taxon>Arachnida</taxon>
        <taxon>Acari</taxon>
        <taxon>Acariformes</taxon>
        <taxon>Trombidiformes</taxon>
        <taxon>Prostigmata</taxon>
        <taxon>Eleutherengona</taxon>
        <taxon>Raphignathae</taxon>
        <taxon>Tetranychoidea</taxon>
        <taxon>Tetranychidae</taxon>
        <taxon>Tetranychus</taxon>
    </lineage>
</organism>
<feature type="coiled-coil region" evidence="13">
    <location>
        <begin position="58"/>
        <end position="85"/>
    </location>
</feature>
<dbReference type="PANTHER" id="PTHR12268">
    <property type="entry name" value="E3 UBIQUITIN-PROTEIN LIGASE KCMF1"/>
    <property type="match status" value="1"/>
</dbReference>
<dbReference type="SUPFAM" id="SSF57850">
    <property type="entry name" value="RING/U-box"/>
    <property type="match status" value="1"/>
</dbReference>
<feature type="coiled-coil region" evidence="13">
    <location>
        <begin position="635"/>
        <end position="662"/>
    </location>
</feature>
<keyword evidence="9" id="KW-0472">Membrane</keyword>
<evidence type="ECO:0008006" key="19">
    <source>
        <dbReference type="Google" id="ProtNLM"/>
    </source>
</evidence>
<dbReference type="GO" id="GO:0016010">
    <property type="term" value="C:dystrophin-associated glycoprotein complex"/>
    <property type="evidence" value="ECO:0007669"/>
    <property type="project" value="UniProtKB-ARBA"/>
</dbReference>
<dbReference type="GO" id="GO:0050804">
    <property type="term" value="P:modulation of chemical synaptic transmission"/>
    <property type="evidence" value="ECO:0007669"/>
    <property type="project" value="UniProtKB-ARBA"/>
</dbReference>
<evidence type="ECO:0000256" key="2">
    <source>
        <dbReference type="ARBA" id="ARBA00004278"/>
    </source>
</evidence>
<dbReference type="Pfam" id="PF09069">
    <property type="entry name" value="EF-hand_3"/>
    <property type="match status" value="1"/>
</dbReference>
<dbReference type="SMART" id="SM00150">
    <property type="entry name" value="SPEC"/>
    <property type="match status" value="9"/>
</dbReference>
<comment type="subcellular location">
    <subcellularLocation>
        <location evidence="2">Cell membrane</location>
        <location evidence="2">Sarcolemma</location>
        <topology evidence="2">Peripheral membrane protein</topology>
        <orientation evidence="2">Cytoplasmic side</orientation>
    </subcellularLocation>
    <subcellularLocation>
        <location evidence="1">Cytoplasm</location>
        <location evidence="1">Cytoskeleton</location>
    </subcellularLocation>
</comment>
<dbReference type="GO" id="GO:0005737">
    <property type="term" value="C:cytoplasm"/>
    <property type="evidence" value="ECO:0007669"/>
    <property type="project" value="UniProtKB-ARBA"/>
</dbReference>
<dbReference type="CDD" id="cd00201">
    <property type="entry name" value="WW"/>
    <property type="match status" value="1"/>
</dbReference>
<evidence type="ECO:0000256" key="5">
    <source>
        <dbReference type="ARBA" id="ARBA00022723"/>
    </source>
</evidence>
<reference evidence="18" key="1">
    <citation type="submission" date="2011-08" db="EMBL/GenBank/DDBJ databases">
        <authorList>
            <person name="Rombauts S."/>
        </authorList>
    </citation>
    <scope>NUCLEOTIDE SEQUENCE</scope>
    <source>
        <strain evidence="18">London</strain>
    </source>
</reference>
<dbReference type="SMART" id="SM00291">
    <property type="entry name" value="ZnF_ZZ"/>
    <property type="match status" value="1"/>
</dbReference>
<dbReference type="PANTHER" id="PTHR12268:SF14">
    <property type="entry name" value="DYSTROPHIN-1"/>
    <property type="match status" value="1"/>
</dbReference>
<keyword evidence="8" id="KW-0106">Calcium</keyword>
<proteinExistence type="predicted"/>
<evidence type="ECO:0000259" key="16">
    <source>
        <dbReference type="PROSITE" id="PS50135"/>
    </source>
</evidence>
<evidence type="ECO:0000256" key="1">
    <source>
        <dbReference type="ARBA" id="ARBA00004245"/>
    </source>
</evidence>
<dbReference type="GO" id="GO:0046716">
    <property type="term" value="P:muscle cell cellular homeostasis"/>
    <property type="evidence" value="ECO:0007669"/>
    <property type="project" value="UniProtKB-ARBA"/>
</dbReference>
<evidence type="ECO:0000256" key="6">
    <source>
        <dbReference type="ARBA" id="ARBA00022771"/>
    </source>
</evidence>
<dbReference type="EMBL" id="CAEY01001592">
    <property type="status" value="NOT_ANNOTATED_CDS"/>
    <property type="molecule type" value="Genomic_DNA"/>
</dbReference>
<dbReference type="PROSITE" id="PS50135">
    <property type="entry name" value="ZF_ZZ_2"/>
    <property type="match status" value="1"/>
</dbReference>
<dbReference type="InterPro" id="IPR011992">
    <property type="entry name" value="EF-hand-dom_pair"/>
</dbReference>
<dbReference type="SMART" id="SM00456">
    <property type="entry name" value="WW"/>
    <property type="match status" value="1"/>
</dbReference>
<dbReference type="EnsemblMetazoa" id="tetur05g08540.1">
    <property type="protein sequence ID" value="tetur05g08540.1"/>
    <property type="gene ID" value="tetur05g08540"/>
</dbReference>
<dbReference type="InterPro" id="IPR050774">
    <property type="entry name" value="KCMF1/Dystrophin"/>
</dbReference>
<dbReference type="SUPFAM" id="SSF46966">
    <property type="entry name" value="Spectrin repeat"/>
    <property type="match status" value="7"/>
</dbReference>
<feature type="region of interest" description="Disordered" evidence="14">
    <location>
        <begin position="2519"/>
        <end position="2581"/>
    </location>
</feature>
<dbReference type="GO" id="GO:0008270">
    <property type="term" value="F:zinc ion binding"/>
    <property type="evidence" value="ECO:0007669"/>
    <property type="project" value="UniProtKB-KW"/>
</dbReference>
<protein>
    <recommendedName>
        <fullName evidence="19">WW domain-containing protein</fullName>
    </recommendedName>
</protein>
<evidence type="ECO:0000256" key="8">
    <source>
        <dbReference type="ARBA" id="ARBA00022837"/>
    </source>
</evidence>
<dbReference type="Proteomes" id="UP000015104">
    <property type="component" value="Unassembled WGS sequence"/>
</dbReference>
<dbReference type="Gene3D" id="3.30.60.90">
    <property type="match status" value="1"/>
</dbReference>
<dbReference type="STRING" id="32264.T1K642"/>
<feature type="compositionally biased region" description="Polar residues" evidence="14">
    <location>
        <begin position="2321"/>
        <end position="2331"/>
    </location>
</feature>
<name>T1K642_TETUR</name>
<feature type="domain" description="ZZ-type" evidence="16">
    <location>
        <begin position="2223"/>
        <end position="2279"/>
    </location>
</feature>
<dbReference type="Pfam" id="PF00569">
    <property type="entry name" value="ZZ"/>
    <property type="match status" value="1"/>
</dbReference>
<dbReference type="InterPro" id="IPR015153">
    <property type="entry name" value="EF-hand_dom_typ1"/>
</dbReference>
<keyword evidence="5" id="KW-0479">Metal-binding</keyword>
<feature type="compositionally biased region" description="Low complexity" evidence="14">
    <location>
        <begin position="166"/>
        <end position="185"/>
    </location>
</feature>
<evidence type="ECO:0000256" key="7">
    <source>
        <dbReference type="ARBA" id="ARBA00022833"/>
    </source>
</evidence>
<dbReference type="Gene3D" id="1.10.238.10">
    <property type="entry name" value="EF-hand"/>
    <property type="match status" value="2"/>
</dbReference>
<dbReference type="InterPro" id="IPR000433">
    <property type="entry name" value="Znf_ZZ"/>
</dbReference>
<dbReference type="eggNOG" id="KOG4286">
    <property type="taxonomic scope" value="Eukaryota"/>
</dbReference>
<dbReference type="GO" id="GO:0045202">
    <property type="term" value="C:synapse"/>
    <property type="evidence" value="ECO:0007669"/>
    <property type="project" value="GOC"/>
</dbReference>